<dbReference type="AlphaFoldDB" id="A0A9D2EJH7"/>
<reference evidence="1" key="1">
    <citation type="journal article" date="2021" name="PeerJ">
        <title>Extensive microbial diversity within the chicken gut microbiome revealed by metagenomics and culture.</title>
        <authorList>
            <person name="Gilroy R."/>
            <person name="Ravi A."/>
            <person name="Getino M."/>
            <person name="Pursley I."/>
            <person name="Horton D.L."/>
            <person name="Alikhan N.F."/>
            <person name="Baker D."/>
            <person name="Gharbi K."/>
            <person name="Hall N."/>
            <person name="Watson M."/>
            <person name="Adriaenssens E.M."/>
            <person name="Foster-Nyarko E."/>
            <person name="Jarju S."/>
            <person name="Secka A."/>
            <person name="Antonio M."/>
            <person name="Oren A."/>
            <person name="Chaudhuri R.R."/>
            <person name="La Ragione R."/>
            <person name="Hildebrand F."/>
            <person name="Pallen M.J."/>
        </authorList>
    </citation>
    <scope>NUCLEOTIDE SEQUENCE</scope>
    <source>
        <strain evidence="1">CHK179-28034</strain>
    </source>
</reference>
<accession>A0A9D2EJH7</accession>
<dbReference type="EMBL" id="DXBR01000013">
    <property type="protein sequence ID" value="HIZ38530.1"/>
    <property type="molecule type" value="Genomic_DNA"/>
</dbReference>
<dbReference type="Proteomes" id="UP000824049">
    <property type="component" value="Unassembled WGS sequence"/>
</dbReference>
<proteinExistence type="predicted"/>
<sequence length="290" mass="34364">MRESIICVGRTGKEPYRFPETGVQIFSYEELCYYLSGHMLLYLYTLPEEELLLYIRDELGLEKLYRQLLKLTDPGRDQMKYFAALFREGNYFSEEEIREILDEYRDLKNTPYPVQCKWTGDMLLEAGRASMAIHYYKEALKPETMGKMDTGAAYHNMAVAKSRLFRLEDAKIDFVKAYQYAGDEESLFYYYALIVFTENMEKAKEEMESFKISELSQESFENRFAAIAEAYHCSSLAEKQKKIEYLLQREKTEEAENIYERFVRELQKDFRPEMEMEDDLLTAGLPVRKE</sequence>
<name>A0A9D2EJH7_9FIRM</name>
<comment type="caution">
    <text evidence="1">The sequence shown here is derived from an EMBL/GenBank/DDBJ whole genome shotgun (WGS) entry which is preliminary data.</text>
</comment>
<gene>
    <name evidence="1" type="ORF">H9968_01185</name>
</gene>
<dbReference type="Gene3D" id="1.25.40.10">
    <property type="entry name" value="Tetratricopeptide repeat domain"/>
    <property type="match status" value="1"/>
</dbReference>
<evidence type="ECO:0000313" key="1">
    <source>
        <dbReference type="EMBL" id="HIZ38530.1"/>
    </source>
</evidence>
<organism evidence="1 2">
    <name type="scientific">Candidatus Anaerobutyricum stercoris</name>
    <dbReference type="NCBI Taxonomy" id="2838457"/>
    <lineage>
        <taxon>Bacteria</taxon>
        <taxon>Bacillati</taxon>
        <taxon>Bacillota</taxon>
        <taxon>Clostridia</taxon>
        <taxon>Lachnospirales</taxon>
        <taxon>Lachnospiraceae</taxon>
        <taxon>Anaerobutyricum</taxon>
    </lineage>
</organism>
<evidence type="ECO:0000313" key="2">
    <source>
        <dbReference type="Proteomes" id="UP000824049"/>
    </source>
</evidence>
<dbReference type="SUPFAM" id="SSF48452">
    <property type="entry name" value="TPR-like"/>
    <property type="match status" value="1"/>
</dbReference>
<protein>
    <recommendedName>
        <fullName evidence="3">Tetratricopeptide repeat protein</fullName>
    </recommendedName>
</protein>
<dbReference type="InterPro" id="IPR011990">
    <property type="entry name" value="TPR-like_helical_dom_sf"/>
</dbReference>
<evidence type="ECO:0008006" key="3">
    <source>
        <dbReference type="Google" id="ProtNLM"/>
    </source>
</evidence>
<reference evidence="1" key="2">
    <citation type="submission" date="2021-04" db="EMBL/GenBank/DDBJ databases">
        <authorList>
            <person name="Gilroy R."/>
        </authorList>
    </citation>
    <scope>NUCLEOTIDE SEQUENCE</scope>
    <source>
        <strain evidence="1">CHK179-28034</strain>
    </source>
</reference>